<sequence>MTTTPLTPNEGAPWSGAEDLAAAWAEIDGRAEAFEQCRADPKLDATLGYYSGRVADAEGLIDALAGRGVVLTKVTDRDALQQRVREAEAEIERLRTAFGTARDSLQALLDASRPPQTKGTP</sequence>
<reference evidence="2 3" key="1">
    <citation type="submission" date="2024-09" db="EMBL/GenBank/DDBJ databases">
        <authorList>
            <person name="Sun Q."/>
            <person name="Mori K."/>
        </authorList>
    </citation>
    <scope>NUCLEOTIDE SEQUENCE [LARGE SCALE GENOMIC DNA]</scope>
    <source>
        <strain evidence="2 3">TBRC 5777</strain>
    </source>
</reference>
<evidence type="ECO:0000313" key="3">
    <source>
        <dbReference type="Proteomes" id="UP001589865"/>
    </source>
</evidence>
<gene>
    <name evidence="2" type="ORF">ACFFGY_06700</name>
</gene>
<protein>
    <submittedName>
        <fullName evidence="2">Uncharacterized protein</fullName>
    </submittedName>
</protein>
<comment type="caution">
    <text evidence="2">The sequence shown here is derived from an EMBL/GenBank/DDBJ whole genome shotgun (WGS) entry which is preliminary data.</text>
</comment>
<keyword evidence="1" id="KW-0175">Coiled coil</keyword>
<dbReference type="RefSeq" id="WP_377043666.1">
    <property type="nucleotide sequence ID" value="NZ_JBHLUN010000005.1"/>
</dbReference>
<dbReference type="EMBL" id="JBHLUN010000005">
    <property type="protein sequence ID" value="MFC0407933.1"/>
    <property type="molecule type" value="Genomic_DNA"/>
</dbReference>
<feature type="coiled-coil region" evidence="1">
    <location>
        <begin position="77"/>
        <end position="104"/>
    </location>
</feature>
<evidence type="ECO:0000313" key="2">
    <source>
        <dbReference type="EMBL" id="MFC0407933.1"/>
    </source>
</evidence>
<evidence type="ECO:0000256" key="1">
    <source>
        <dbReference type="SAM" id="Coils"/>
    </source>
</evidence>
<proteinExistence type="predicted"/>
<organism evidence="2 3">
    <name type="scientific">Roseomonas elaeocarpi</name>
    <dbReference type="NCBI Taxonomy" id="907779"/>
    <lineage>
        <taxon>Bacteria</taxon>
        <taxon>Pseudomonadati</taxon>
        <taxon>Pseudomonadota</taxon>
        <taxon>Alphaproteobacteria</taxon>
        <taxon>Acetobacterales</taxon>
        <taxon>Roseomonadaceae</taxon>
        <taxon>Roseomonas</taxon>
    </lineage>
</organism>
<keyword evidence="3" id="KW-1185">Reference proteome</keyword>
<accession>A0ABV6JQD6</accession>
<dbReference type="Proteomes" id="UP001589865">
    <property type="component" value="Unassembled WGS sequence"/>
</dbReference>
<name>A0ABV6JQD6_9PROT</name>